<dbReference type="GO" id="GO:0046872">
    <property type="term" value="F:metal ion binding"/>
    <property type="evidence" value="ECO:0007669"/>
    <property type="project" value="UniProtKB-KW"/>
</dbReference>
<evidence type="ECO:0000256" key="1">
    <source>
        <dbReference type="ARBA" id="ARBA00001917"/>
    </source>
</evidence>
<dbReference type="InterPro" id="IPR036188">
    <property type="entry name" value="FAD/NAD-bd_sf"/>
</dbReference>
<dbReference type="SUPFAM" id="SSF51395">
    <property type="entry name" value="FMN-linked oxidoreductases"/>
    <property type="match status" value="1"/>
</dbReference>
<evidence type="ECO:0000256" key="8">
    <source>
        <dbReference type="ARBA" id="ARBA00023004"/>
    </source>
</evidence>
<feature type="domain" description="FAD/NAD(P)-binding" evidence="11">
    <location>
        <begin position="365"/>
        <end position="475"/>
    </location>
</feature>
<dbReference type="PRINTS" id="PR00411">
    <property type="entry name" value="PNDRDTASEI"/>
</dbReference>
<dbReference type="GO" id="GO:0016491">
    <property type="term" value="F:oxidoreductase activity"/>
    <property type="evidence" value="ECO:0007669"/>
    <property type="project" value="UniProtKB-KW"/>
</dbReference>
<dbReference type="Gene3D" id="3.40.50.720">
    <property type="entry name" value="NAD(P)-binding Rossmann-like Domain"/>
    <property type="match status" value="1"/>
</dbReference>
<dbReference type="Gene3D" id="3.50.50.60">
    <property type="entry name" value="FAD/NAD(P)-binding domain"/>
    <property type="match status" value="1"/>
</dbReference>
<keyword evidence="9" id="KW-0411">Iron-sulfur</keyword>
<evidence type="ECO:0000256" key="6">
    <source>
        <dbReference type="ARBA" id="ARBA00022723"/>
    </source>
</evidence>
<evidence type="ECO:0000259" key="10">
    <source>
        <dbReference type="Pfam" id="PF00724"/>
    </source>
</evidence>
<gene>
    <name evidence="12" type="ORF">AWC23_08770</name>
</gene>
<dbReference type="PRINTS" id="PR00368">
    <property type="entry name" value="FADPNR"/>
</dbReference>
<protein>
    <submittedName>
        <fullName evidence="12">Uncharacterized protein</fullName>
    </submittedName>
</protein>
<comment type="cofactor">
    <cofactor evidence="2">
        <name>[4Fe-4S] cluster</name>
        <dbReference type="ChEBI" id="CHEBI:49883"/>
    </cofactor>
</comment>
<evidence type="ECO:0000256" key="9">
    <source>
        <dbReference type="ARBA" id="ARBA00023014"/>
    </source>
</evidence>
<evidence type="ECO:0000256" key="3">
    <source>
        <dbReference type="ARBA" id="ARBA00011048"/>
    </source>
</evidence>
<reference evidence="12 13" key="1">
    <citation type="submission" date="2016-01" db="EMBL/GenBank/DDBJ databases">
        <title>The new phylogeny of the genus Mycobacterium.</title>
        <authorList>
            <person name="Tarcisio F."/>
            <person name="Conor M."/>
            <person name="Antonella G."/>
            <person name="Elisabetta G."/>
            <person name="Giulia F.S."/>
            <person name="Sara T."/>
            <person name="Anna F."/>
            <person name="Clotilde B."/>
            <person name="Roberto B."/>
            <person name="Veronica D.S."/>
            <person name="Fabio R."/>
            <person name="Monica P."/>
            <person name="Olivier J."/>
            <person name="Enrico T."/>
            <person name="Nicola S."/>
        </authorList>
    </citation>
    <scope>NUCLEOTIDE SEQUENCE [LARGE SCALE GENOMIC DNA]</scope>
    <source>
        <strain evidence="12 13">DSM 44616</strain>
    </source>
</reference>
<keyword evidence="7" id="KW-0560">Oxidoreductase</keyword>
<comment type="similarity">
    <text evidence="3">In the N-terminal section; belongs to the NADH:flavin oxidoreductase/NADH oxidase family.</text>
</comment>
<name>A0AAJ3NR71_9MYCO</name>
<evidence type="ECO:0000313" key="12">
    <source>
        <dbReference type="EMBL" id="ORW72936.1"/>
    </source>
</evidence>
<dbReference type="AlphaFoldDB" id="A0AAJ3NR71"/>
<dbReference type="SUPFAM" id="SSF51971">
    <property type="entry name" value="Nucleotide-binding domain"/>
    <property type="match status" value="1"/>
</dbReference>
<evidence type="ECO:0000256" key="7">
    <source>
        <dbReference type="ARBA" id="ARBA00023002"/>
    </source>
</evidence>
<evidence type="ECO:0000256" key="5">
    <source>
        <dbReference type="ARBA" id="ARBA00022643"/>
    </source>
</evidence>
<dbReference type="Gene3D" id="3.20.20.70">
    <property type="entry name" value="Aldolase class I"/>
    <property type="match status" value="1"/>
</dbReference>
<keyword evidence="6" id="KW-0479">Metal-binding</keyword>
<dbReference type="Proteomes" id="UP000193387">
    <property type="component" value="Unassembled WGS sequence"/>
</dbReference>
<proteinExistence type="inferred from homology"/>
<organism evidence="12 13">
    <name type="scientific">Mycobacterium saskatchewanense</name>
    <dbReference type="NCBI Taxonomy" id="220927"/>
    <lineage>
        <taxon>Bacteria</taxon>
        <taxon>Bacillati</taxon>
        <taxon>Actinomycetota</taxon>
        <taxon>Actinomycetes</taxon>
        <taxon>Mycobacteriales</taxon>
        <taxon>Mycobacteriaceae</taxon>
        <taxon>Mycobacterium</taxon>
        <taxon>Mycobacterium simiae complex</taxon>
    </lineage>
</organism>
<evidence type="ECO:0000259" key="11">
    <source>
        <dbReference type="Pfam" id="PF07992"/>
    </source>
</evidence>
<dbReference type="InterPro" id="IPR013785">
    <property type="entry name" value="Aldolase_TIM"/>
</dbReference>
<dbReference type="InterPro" id="IPR023753">
    <property type="entry name" value="FAD/NAD-binding_dom"/>
</dbReference>
<keyword evidence="8" id="KW-0408">Iron</keyword>
<dbReference type="SUPFAM" id="SSF51905">
    <property type="entry name" value="FAD/NAD(P)-binding domain"/>
    <property type="match status" value="1"/>
</dbReference>
<keyword evidence="4" id="KW-0285">Flavoprotein</keyword>
<dbReference type="InterPro" id="IPR051793">
    <property type="entry name" value="NADH:flavin_oxidoreductase"/>
</dbReference>
<dbReference type="GO" id="GO:0010181">
    <property type="term" value="F:FMN binding"/>
    <property type="evidence" value="ECO:0007669"/>
    <property type="project" value="InterPro"/>
</dbReference>
<feature type="domain" description="NADH:flavin oxidoreductase/NADH oxidase N-terminal" evidence="10">
    <location>
        <begin position="5"/>
        <end position="328"/>
    </location>
</feature>
<keyword evidence="5" id="KW-0288">FMN</keyword>
<dbReference type="PANTHER" id="PTHR42917:SF2">
    <property type="entry name" value="2,4-DIENOYL-COA REDUCTASE [(2E)-ENOYL-COA-PRODUCING]"/>
    <property type="match status" value="1"/>
</dbReference>
<evidence type="ECO:0000256" key="2">
    <source>
        <dbReference type="ARBA" id="ARBA00001966"/>
    </source>
</evidence>
<dbReference type="GO" id="GO:0051536">
    <property type="term" value="F:iron-sulfur cluster binding"/>
    <property type="evidence" value="ECO:0007669"/>
    <property type="project" value="UniProtKB-KW"/>
</dbReference>
<keyword evidence="13" id="KW-1185">Reference proteome</keyword>
<comment type="caution">
    <text evidence="12">The sequence shown here is derived from an EMBL/GenBank/DDBJ whole genome shotgun (WGS) entry which is preliminary data.</text>
</comment>
<dbReference type="EMBL" id="LQPR01000021">
    <property type="protein sequence ID" value="ORW72936.1"/>
    <property type="molecule type" value="Genomic_DNA"/>
</dbReference>
<evidence type="ECO:0000313" key="13">
    <source>
        <dbReference type="Proteomes" id="UP000193387"/>
    </source>
</evidence>
<sequence length="661" mass="70503">MYDRLFVPLRLGNVLLANRIARSAHLTGMPWLDVDDSMLAYHEARAKGGVGMSILEISGVHETSPSAIPAYRDDVRSGLSRLADMAHSHGMVLFQQLWHGGSSAPRTLRYAPRWSASDVPNPASGAVAEPMTQAMIDEIVEAFAMAARRSMDAGIDGVELHAAHGYLFSQFLSPLTNNRTDGYGGDLVNRARFLREVIAAVRASTAPEYPIAVKLSSADDTHGGTVVTETAEVARLLGRTVQLIDVSTGSYYNPALTSATMEAPLGYELPVSDIVTAAAEVDTMVNGRIMTLEQADAILAEGRASLVSMVRALIADPELVRKTMVGREAQVRPCTSSNQGCLGNMARGLRCVNNPEAGLELDRRQLISGRTLSPRRVVVVGGGPAGLEAARTAALVGHEVTVLEMRPQLGGQLAIASRAPYRSDLTALVRWYADELERLGAAVRLRCPVDHEDVLALSPDVVIVATGSSPRDDGFQIARPASPLAGHTRSHVHTSWEVLSSRWRPPAGSSAVVFDDLAEHEGVAVAEHLLAMGCRVVYATRFSALGERVPGRNLTAGLAYRRLRVALTGILTDVVPIEIRSKAVSFEYLHGGAGPEVDADIVVLVGRNRPNRELYAALPAEGPTRIAIGDANGSFGWQRAVQEGRRAGLAVGVTATSAATA</sequence>
<dbReference type="RefSeq" id="WP_085254938.1">
    <property type="nucleotide sequence ID" value="NZ_AP022573.1"/>
</dbReference>
<dbReference type="Pfam" id="PF07992">
    <property type="entry name" value="Pyr_redox_2"/>
    <property type="match status" value="1"/>
</dbReference>
<accession>A0AAJ3NR71</accession>
<dbReference type="InterPro" id="IPR001155">
    <property type="entry name" value="OxRdtase_FMN_N"/>
</dbReference>
<evidence type="ECO:0000256" key="4">
    <source>
        <dbReference type="ARBA" id="ARBA00022630"/>
    </source>
</evidence>
<dbReference type="Pfam" id="PF00724">
    <property type="entry name" value="Oxidored_FMN"/>
    <property type="match status" value="1"/>
</dbReference>
<dbReference type="PANTHER" id="PTHR42917">
    <property type="entry name" value="2,4-DIENOYL-COA REDUCTASE"/>
    <property type="match status" value="1"/>
</dbReference>
<comment type="cofactor">
    <cofactor evidence="1">
        <name>FMN</name>
        <dbReference type="ChEBI" id="CHEBI:58210"/>
    </cofactor>
</comment>